<sequence length="111" mass="13043">MKYRVFFCDYCEDKILESKDARKSSLEEILHSMDCVLHMPRNFFGIIDEENNTLQFMVNEDKTILLDIPIESKGGSYLGVYRLEDCMLIVKEAGEIPYLIERFSLEFQSWG</sequence>
<dbReference type="Proteomes" id="UP001149400">
    <property type="component" value="Unassembled WGS sequence"/>
</dbReference>
<protein>
    <submittedName>
        <fullName evidence="1">Uncharacterized protein</fullName>
    </submittedName>
</protein>
<evidence type="ECO:0000313" key="2">
    <source>
        <dbReference type="Proteomes" id="UP001149400"/>
    </source>
</evidence>
<proteinExistence type="predicted"/>
<organism evidence="1 2">
    <name type="scientific">Enterovibrio gelatinilyticus</name>
    <dbReference type="NCBI Taxonomy" id="2899819"/>
    <lineage>
        <taxon>Bacteria</taxon>
        <taxon>Pseudomonadati</taxon>
        <taxon>Pseudomonadota</taxon>
        <taxon>Gammaproteobacteria</taxon>
        <taxon>Vibrionales</taxon>
        <taxon>Vibrionaceae</taxon>
        <taxon>Enterovibrio</taxon>
    </lineage>
</organism>
<comment type="caution">
    <text evidence="1">The sequence shown here is derived from an EMBL/GenBank/DDBJ whole genome shotgun (WGS) entry which is preliminary data.</text>
</comment>
<evidence type="ECO:0000313" key="1">
    <source>
        <dbReference type="EMBL" id="MDD1795192.1"/>
    </source>
</evidence>
<keyword evidence="2" id="KW-1185">Reference proteome</keyword>
<accession>A0ABT5R6Q6</accession>
<reference evidence="1" key="1">
    <citation type="submission" date="2021-12" db="EMBL/GenBank/DDBJ databases">
        <title>Enterovibrio ZSDZ35 sp. nov. and Enterovibrio ZSDZ42 sp. nov., isolated from coastal seawater in Qingdao.</title>
        <authorList>
            <person name="Zhang P."/>
        </authorList>
    </citation>
    <scope>NUCLEOTIDE SEQUENCE</scope>
    <source>
        <strain evidence="1">ZSDZ42</strain>
    </source>
</reference>
<gene>
    <name evidence="1" type="ORF">LRP50_18855</name>
</gene>
<dbReference type="EMBL" id="JAJUBC010000025">
    <property type="protein sequence ID" value="MDD1795192.1"/>
    <property type="molecule type" value="Genomic_DNA"/>
</dbReference>
<name>A0ABT5R6Q6_9GAMM</name>
<dbReference type="RefSeq" id="WP_274165998.1">
    <property type="nucleotide sequence ID" value="NZ_JAJUBC010000025.1"/>
</dbReference>